<organism evidence="2">
    <name type="scientific">Enterobacter kobei</name>
    <dbReference type="NCBI Taxonomy" id="208224"/>
    <lineage>
        <taxon>Bacteria</taxon>
        <taxon>Pseudomonadati</taxon>
        <taxon>Pseudomonadota</taxon>
        <taxon>Gammaproteobacteria</taxon>
        <taxon>Enterobacterales</taxon>
        <taxon>Enterobacteriaceae</taxon>
        <taxon>Enterobacter</taxon>
        <taxon>Enterobacter cloacae complex</taxon>
    </lineage>
</organism>
<gene>
    <name evidence="2" type="ORF">B9Q37_25130</name>
</gene>
<evidence type="ECO:0000313" key="2">
    <source>
        <dbReference type="EMBL" id="PJD66217.1"/>
    </source>
</evidence>
<dbReference type="AlphaFoldDB" id="A0A2J0PCB9"/>
<dbReference type="OrthoDB" id="9913569at2"/>
<reference evidence="2 3" key="1">
    <citation type="journal article" date="2017" name="J. Antimicrob. Chemother.">
        <title>Characterization of the population structure, drug resistance mechanisms and plasmids of the community-associated Enterobacter cloacae complex in China.</title>
        <authorList>
            <person name="Zhou K."/>
            <person name="Yu W."/>
            <person name="Cao X."/>
            <person name="Shen P."/>
            <person name="Lu H."/>
            <person name="Luo Q."/>
            <person name="Rossen J.W.A."/>
            <person name="Xiao Y."/>
        </authorList>
    </citation>
    <scope>NUCLEOTIDE SEQUENCE [LARGE SCALE GENOMIC DNA]</scope>
    <source>
        <strain evidence="2">ECC1097</strain>
    </source>
</reference>
<proteinExistence type="predicted"/>
<name>A0A2J0PCB9_9ENTR</name>
<feature type="transmembrane region" description="Helical" evidence="1">
    <location>
        <begin position="6"/>
        <end position="27"/>
    </location>
</feature>
<accession>A0A2J0PCB9</accession>
<evidence type="ECO:0000256" key="1">
    <source>
        <dbReference type="SAM" id="Phobius"/>
    </source>
</evidence>
<dbReference type="Proteomes" id="UP000230495">
    <property type="component" value="Unassembled WGS sequence"/>
</dbReference>
<keyword evidence="1" id="KW-1133">Transmembrane helix</keyword>
<evidence type="ECO:0000313" key="3">
    <source>
        <dbReference type="Proteomes" id="UP000230495"/>
    </source>
</evidence>
<keyword evidence="1" id="KW-0472">Membrane</keyword>
<sequence length="60" mass="7129">MKLESLFLLAFYLIPLIAMGIISHINYKKCRIQFSAISKGIRFQRKYQMLKSLHPDREDL</sequence>
<protein>
    <submittedName>
        <fullName evidence="2">Uncharacterized protein</fullName>
    </submittedName>
</protein>
<comment type="caution">
    <text evidence="2">The sequence shown here is derived from an EMBL/GenBank/DDBJ whole genome shotgun (WGS) entry which is preliminary data.</text>
</comment>
<keyword evidence="1" id="KW-0812">Transmembrane</keyword>
<dbReference type="EMBL" id="NEEU01000038">
    <property type="protein sequence ID" value="PJD66217.1"/>
    <property type="molecule type" value="Genomic_DNA"/>
</dbReference>
<dbReference type="RefSeq" id="WP_045332559.1">
    <property type="nucleotide sequence ID" value="NZ_JANINA010000001.1"/>
</dbReference>